<keyword evidence="1" id="KW-0812">Transmembrane</keyword>
<accession>A0ABS7D7U0</accession>
<evidence type="ECO:0000256" key="1">
    <source>
        <dbReference type="SAM" id="Phobius"/>
    </source>
</evidence>
<reference evidence="2 3" key="1">
    <citation type="submission" date="2021-07" db="EMBL/GenBank/DDBJ databases">
        <title>Paenibacillus radiodurans sp. nov., isolated from the southeastern edge of Tengger Desert.</title>
        <authorList>
            <person name="Zhang G."/>
        </authorList>
    </citation>
    <scope>NUCLEOTIDE SEQUENCE [LARGE SCALE GENOMIC DNA]</scope>
    <source>
        <strain evidence="2 3">DT7-4</strain>
    </source>
</reference>
<name>A0ABS7D7U0_9BACL</name>
<sequence length="289" mass="32411">MNRSNPYWYEELQGNPLNRTTFTDQLAAQIKDKAMASTAQVRSRKVLRPLAVSSISLLCLLGLMLFIIDKASNSRGGAETYMAGSLEQPAQLAESAEGAIPVIPVLSDEEVNVLLSKKSPADSEWEQLINQAYPDPNMDQAVPENKKEMLDKESVGDEIMLIFSKKRDQYHRISMGVDYYEWGSQKWGRQQSSSYAFPEGPGQMGAKSLITAWFRLDTVPLFCGAIIDSRISQIRITNKEHNIQQMAKIIPGKDGYTYWFAVLPQQEDAYTVAAMDAEGEVIVKGTYYF</sequence>
<organism evidence="2 3">
    <name type="scientific">Paenibacillus oenotherae</name>
    <dbReference type="NCBI Taxonomy" id="1435645"/>
    <lineage>
        <taxon>Bacteria</taxon>
        <taxon>Bacillati</taxon>
        <taxon>Bacillota</taxon>
        <taxon>Bacilli</taxon>
        <taxon>Bacillales</taxon>
        <taxon>Paenibacillaceae</taxon>
        <taxon>Paenibacillus</taxon>
    </lineage>
</organism>
<evidence type="ECO:0000313" key="2">
    <source>
        <dbReference type="EMBL" id="MBW7475843.1"/>
    </source>
</evidence>
<keyword evidence="1" id="KW-0472">Membrane</keyword>
<feature type="transmembrane region" description="Helical" evidence="1">
    <location>
        <begin position="50"/>
        <end position="68"/>
    </location>
</feature>
<protein>
    <submittedName>
        <fullName evidence="2">Uncharacterized protein</fullName>
    </submittedName>
</protein>
<comment type="caution">
    <text evidence="2">The sequence shown here is derived from an EMBL/GenBank/DDBJ whole genome shotgun (WGS) entry which is preliminary data.</text>
</comment>
<keyword evidence="3" id="KW-1185">Reference proteome</keyword>
<gene>
    <name evidence="2" type="ORF">K0T92_13940</name>
</gene>
<keyword evidence="1" id="KW-1133">Transmembrane helix</keyword>
<dbReference type="RefSeq" id="WP_219873089.1">
    <property type="nucleotide sequence ID" value="NZ_JAHZIJ010000009.1"/>
</dbReference>
<dbReference type="Proteomes" id="UP000812277">
    <property type="component" value="Unassembled WGS sequence"/>
</dbReference>
<proteinExistence type="predicted"/>
<evidence type="ECO:0000313" key="3">
    <source>
        <dbReference type="Proteomes" id="UP000812277"/>
    </source>
</evidence>
<dbReference type="EMBL" id="JAHZIJ010000009">
    <property type="protein sequence ID" value="MBW7475843.1"/>
    <property type="molecule type" value="Genomic_DNA"/>
</dbReference>